<feature type="compositionally biased region" description="Low complexity" evidence="7">
    <location>
        <begin position="411"/>
        <end position="428"/>
    </location>
</feature>
<evidence type="ECO:0000256" key="7">
    <source>
        <dbReference type="SAM" id="MobiDB-lite"/>
    </source>
</evidence>
<evidence type="ECO:0000256" key="6">
    <source>
        <dbReference type="PROSITE-ProRule" id="PRU00176"/>
    </source>
</evidence>
<organism evidence="9 10">
    <name type="scientific">Rotaria magnacalcarata</name>
    <dbReference type="NCBI Taxonomy" id="392030"/>
    <lineage>
        <taxon>Eukaryota</taxon>
        <taxon>Metazoa</taxon>
        <taxon>Spiralia</taxon>
        <taxon>Gnathifera</taxon>
        <taxon>Rotifera</taxon>
        <taxon>Eurotatoria</taxon>
        <taxon>Bdelloidea</taxon>
        <taxon>Philodinida</taxon>
        <taxon>Philodinidae</taxon>
        <taxon>Rotaria</taxon>
    </lineage>
</organism>
<sequence>MTEPMITDQPSPVIAENGQSTNSNEKKLAFQNIPRLPREVTPFASFTNVIELDQRGPLFQGPGAKRDTGRYKVRPTDDDSMKRAKKFSMEQSVKYVLVRQQQHQQRAQLDLIKKQQALLLMCRIYIGSINFELNEAMLKQAFQPFGPVKSVSLTFDPVTNRHKGFAFLEYETPEAAQLSIEQMNGVILGGRNIKVGRPSNMPQAQPIIDQLTEEAKNYNRIYIASIHPDLTEKDIQSVFEAFGKIRSSSLSKDTATGKHKGYGFIEYETVQAAQDAINSMNLFDLGGQFLRVGKAITPPEGLFASAQPVTSQMPTAAALAAATITAQLQAKDVETNSQPTVFLLYENFIISFATPMATNLPVSSPTQQVLKPSLPSSPQVINPPTPTSLSIPQPILLEEPPIPVGFQVDLQSQQQQPQQQQQQQQQQQYPSISLVLPRNQSLTNLDITENRKTVADLKNADDPLASLSQQEELSVKGREQRHLLMQKLNQRRLDSRVCVLRNMVGAEDVDDDLQQEITEECSKYGEVNKVVIYTERQGEEDNAEQIVKIFVEFKNSKEAEKSAESLNGRWFGGRMVKAELYDQAAYQAEDLSG</sequence>
<dbReference type="GO" id="GO:0071013">
    <property type="term" value="C:catalytic step 2 spliceosome"/>
    <property type="evidence" value="ECO:0007669"/>
    <property type="project" value="TreeGrafter"/>
</dbReference>
<protein>
    <recommendedName>
        <fullName evidence="8">RRM domain-containing protein</fullName>
    </recommendedName>
</protein>
<feature type="domain" description="RRM" evidence="8">
    <location>
        <begin position="219"/>
        <end position="297"/>
    </location>
</feature>
<proteinExistence type="predicted"/>
<dbReference type="AlphaFoldDB" id="A0A8S2L4H1"/>
<dbReference type="PROSITE" id="PS50102">
    <property type="entry name" value="RRM"/>
    <property type="match status" value="3"/>
</dbReference>
<dbReference type="FunFam" id="3.30.70.330:FF:000136">
    <property type="entry name" value="poly(U)-binding-splicing factor PUF60 isoform X1"/>
    <property type="match status" value="1"/>
</dbReference>
<dbReference type="FunFam" id="3.30.70.330:FF:000382">
    <property type="entry name" value="G-patch domain-containing protein"/>
    <property type="match status" value="1"/>
</dbReference>
<evidence type="ECO:0000256" key="1">
    <source>
        <dbReference type="ARBA" id="ARBA00004123"/>
    </source>
</evidence>
<evidence type="ECO:0000256" key="3">
    <source>
        <dbReference type="ARBA" id="ARBA00022884"/>
    </source>
</evidence>
<dbReference type="InterPro" id="IPR051974">
    <property type="entry name" value="PUF60_regulator"/>
</dbReference>
<feature type="region of interest" description="Disordered" evidence="7">
    <location>
        <begin position="410"/>
        <end position="429"/>
    </location>
</feature>
<dbReference type="CDD" id="cd12648">
    <property type="entry name" value="RRM3_UHM_PUF60"/>
    <property type="match status" value="1"/>
</dbReference>
<dbReference type="SMART" id="SM00361">
    <property type="entry name" value="RRM_1"/>
    <property type="match status" value="2"/>
</dbReference>
<evidence type="ECO:0000256" key="4">
    <source>
        <dbReference type="ARBA" id="ARBA00023187"/>
    </source>
</evidence>
<dbReference type="GO" id="GO:0003723">
    <property type="term" value="F:RNA binding"/>
    <property type="evidence" value="ECO:0007669"/>
    <property type="project" value="UniProtKB-UniRule"/>
</dbReference>
<dbReference type="GO" id="GO:0000381">
    <property type="term" value="P:regulation of alternative mRNA splicing, via spliceosome"/>
    <property type="evidence" value="ECO:0007669"/>
    <property type="project" value="TreeGrafter"/>
</dbReference>
<dbReference type="CDD" id="cd12370">
    <property type="entry name" value="RRM1_PUF60"/>
    <property type="match status" value="1"/>
</dbReference>
<dbReference type="InterPro" id="IPR000504">
    <property type="entry name" value="RRM_dom"/>
</dbReference>
<dbReference type="InterPro" id="IPR034212">
    <property type="entry name" value="PUF60_RRM3"/>
</dbReference>
<dbReference type="PANTHER" id="PTHR47330:SF1">
    <property type="entry name" value="POLY(U)-BINDING-SPLICING FACTOR PUF60"/>
    <property type="match status" value="1"/>
</dbReference>
<dbReference type="InterPro" id="IPR003954">
    <property type="entry name" value="RRM_euk-type"/>
</dbReference>
<feature type="domain" description="RRM" evidence="8">
    <location>
        <begin position="496"/>
        <end position="583"/>
    </location>
</feature>
<feature type="domain" description="RRM" evidence="8">
    <location>
        <begin position="122"/>
        <end position="200"/>
    </location>
</feature>
<keyword evidence="2" id="KW-0507">mRNA processing</keyword>
<feature type="region of interest" description="Disordered" evidence="7">
    <location>
        <begin position="1"/>
        <end position="24"/>
    </location>
</feature>
<dbReference type="Pfam" id="PF00076">
    <property type="entry name" value="RRM_1"/>
    <property type="match status" value="3"/>
</dbReference>
<dbReference type="GO" id="GO:0071011">
    <property type="term" value="C:precatalytic spliceosome"/>
    <property type="evidence" value="ECO:0007669"/>
    <property type="project" value="TreeGrafter"/>
</dbReference>
<dbReference type="GO" id="GO:0006376">
    <property type="term" value="P:mRNA splice site recognition"/>
    <property type="evidence" value="ECO:0007669"/>
    <property type="project" value="TreeGrafter"/>
</dbReference>
<gene>
    <name evidence="9" type="ORF">BYL167_LOCUS7613</name>
</gene>
<dbReference type="EMBL" id="CAJOBH010001991">
    <property type="protein sequence ID" value="CAF3884280.1"/>
    <property type="molecule type" value="Genomic_DNA"/>
</dbReference>
<feature type="compositionally biased region" description="Polar residues" evidence="7">
    <location>
        <begin position="362"/>
        <end position="380"/>
    </location>
</feature>
<dbReference type="InterPro" id="IPR035979">
    <property type="entry name" value="RBD_domain_sf"/>
</dbReference>
<keyword evidence="3 6" id="KW-0694">RNA-binding</keyword>
<dbReference type="Proteomes" id="UP000681967">
    <property type="component" value="Unassembled WGS sequence"/>
</dbReference>
<dbReference type="InterPro" id="IPR034211">
    <property type="entry name" value="PUF60_RRM2"/>
</dbReference>
<comment type="caution">
    <text evidence="9">The sequence shown here is derived from an EMBL/GenBank/DDBJ whole genome shotgun (WGS) entry which is preliminary data.</text>
</comment>
<feature type="region of interest" description="Disordered" evidence="7">
    <location>
        <begin position="57"/>
        <end position="83"/>
    </location>
</feature>
<evidence type="ECO:0000259" key="8">
    <source>
        <dbReference type="PROSITE" id="PS50102"/>
    </source>
</evidence>
<dbReference type="SMART" id="SM00360">
    <property type="entry name" value="RRM"/>
    <property type="match status" value="3"/>
</dbReference>
<dbReference type="InterPro" id="IPR012677">
    <property type="entry name" value="Nucleotide-bd_a/b_plait_sf"/>
</dbReference>
<evidence type="ECO:0000313" key="10">
    <source>
        <dbReference type="Proteomes" id="UP000681967"/>
    </source>
</evidence>
<comment type="subcellular location">
    <subcellularLocation>
        <location evidence="1">Nucleus</location>
    </subcellularLocation>
</comment>
<dbReference type="GO" id="GO:0000380">
    <property type="term" value="P:alternative mRNA splicing, via spliceosome"/>
    <property type="evidence" value="ECO:0007669"/>
    <property type="project" value="TreeGrafter"/>
</dbReference>
<dbReference type="Gene3D" id="3.30.70.330">
    <property type="match status" value="3"/>
</dbReference>
<dbReference type="PANTHER" id="PTHR47330">
    <property type="entry name" value="POLY(U)-BINDING-SPLICING FACTOR PUF60-B-RELATED"/>
    <property type="match status" value="1"/>
</dbReference>
<name>A0A8S2L4H1_9BILA</name>
<dbReference type="SUPFAM" id="SSF54928">
    <property type="entry name" value="RNA-binding domain, RBD"/>
    <property type="match status" value="2"/>
</dbReference>
<reference evidence="9" key="1">
    <citation type="submission" date="2021-02" db="EMBL/GenBank/DDBJ databases">
        <authorList>
            <person name="Nowell W R."/>
        </authorList>
    </citation>
    <scope>NUCLEOTIDE SEQUENCE</scope>
</reference>
<evidence type="ECO:0000313" key="9">
    <source>
        <dbReference type="EMBL" id="CAF3884280.1"/>
    </source>
</evidence>
<keyword evidence="5" id="KW-0539">Nucleus</keyword>
<dbReference type="InterPro" id="IPR034209">
    <property type="entry name" value="PUF60_RRM1"/>
</dbReference>
<feature type="region of interest" description="Disordered" evidence="7">
    <location>
        <begin position="362"/>
        <end position="393"/>
    </location>
</feature>
<feature type="compositionally biased region" description="Basic and acidic residues" evidence="7">
    <location>
        <begin position="64"/>
        <end position="82"/>
    </location>
</feature>
<evidence type="ECO:0000256" key="5">
    <source>
        <dbReference type="ARBA" id="ARBA00023242"/>
    </source>
</evidence>
<dbReference type="CDD" id="cd12371">
    <property type="entry name" value="RRM2_PUF60"/>
    <property type="match status" value="1"/>
</dbReference>
<evidence type="ECO:0000256" key="2">
    <source>
        <dbReference type="ARBA" id="ARBA00022664"/>
    </source>
</evidence>
<accession>A0A8S2L4H1</accession>
<keyword evidence="4" id="KW-0508">mRNA splicing</keyword>